<organism evidence="9 10">
    <name type="scientific">Aureimonas jatrophae</name>
    <dbReference type="NCBI Taxonomy" id="1166073"/>
    <lineage>
        <taxon>Bacteria</taxon>
        <taxon>Pseudomonadati</taxon>
        <taxon>Pseudomonadota</taxon>
        <taxon>Alphaproteobacteria</taxon>
        <taxon>Hyphomicrobiales</taxon>
        <taxon>Aurantimonadaceae</taxon>
        <taxon>Aureimonas</taxon>
    </lineage>
</organism>
<evidence type="ECO:0000313" key="9">
    <source>
        <dbReference type="EMBL" id="SDN85409.1"/>
    </source>
</evidence>
<keyword evidence="10" id="KW-1185">Reference proteome</keyword>
<evidence type="ECO:0000256" key="1">
    <source>
        <dbReference type="ARBA" id="ARBA00004551"/>
    </source>
</evidence>
<reference evidence="9 10" key="1">
    <citation type="submission" date="2016-10" db="EMBL/GenBank/DDBJ databases">
        <authorList>
            <person name="de Groot N.N."/>
        </authorList>
    </citation>
    <scope>NUCLEOTIDE SEQUENCE [LARGE SCALE GENOMIC DNA]</scope>
    <source>
        <strain evidence="10">L7-484,KACC 16230,DSM 25025</strain>
    </source>
</reference>
<dbReference type="STRING" id="1166073.SAMN05192530_102202"/>
<keyword evidence="5" id="KW-0175">Coiled coil</keyword>
<dbReference type="EMBL" id="FNIT01000002">
    <property type="protein sequence ID" value="SDN85409.1"/>
    <property type="molecule type" value="Genomic_DNA"/>
</dbReference>
<keyword evidence="7" id="KW-0472">Membrane</keyword>
<dbReference type="Proteomes" id="UP000198793">
    <property type="component" value="Unassembled WGS sequence"/>
</dbReference>
<dbReference type="OrthoDB" id="7916901at2"/>
<comment type="subcellular location">
    <subcellularLocation>
        <location evidence="1">Host membrane</location>
    </subcellularLocation>
</comment>
<evidence type="ECO:0000256" key="7">
    <source>
        <dbReference type="SAM" id="Phobius"/>
    </source>
</evidence>
<gene>
    <name evidence="9" type="ORF">SAMN05192530_102202</name>
</gene>
<keyword evidence="7" id="KW-0812">Transmembrane</keyword>
<evidence type="ECO:0000256" key="6">
    <source>
        <dbReference type="SAM" id="MobiDB-lite"/>
    </source>
</evidence>
<feature type="transmembrane region" description="Helical" evidence="7">
    <location>
        <begin position="136"/>
        <end position="156"/>
    </location>
</feature>
<dbReference type="InterPro" id="IPR006972">
    <property type="entry name" value="BipB-like_C"/>
</dbReference>
<evidence type="ECO:0000256" key="5">
    <source>
        <dbReference type="SAM" id="Coils"/>
    </source>
</evidence>
<feature type="domain" description="Translocator protein BipB-like C-terminal" evidence="8">
    <location>
        <begin position="77"/>
        <end position="383"/>
    </location>
</feature>
<feature type="region of interest" description="Disordered" evidence="6">
    <location>
        <begin position="27"/>
        <end position="50"/>
    </location>
</feature>
<feature type="transmembrane region" description="Helical" evidence="7">
    <location>
        <begin position="214"/>
        <end position="236"/>
    </location>
</feature>
<evidence type="ECO:0000259" key="8">
    <source>
        <dbReference type="Pfam" id="PF04888"/>
    </source>
</evidence>
<accession>A0A1H0ET02</accession>
<evidence type="ECO:0000256" key="3">
    <source>
        <dbReference type="ARBA" id="ARBA00023026"/>
    </source>
</evidence>
<comment type="similarity">
    <text evidence="4">Belongs to the SctE/SipB/YopB family.</text>
</comment>
<proteinExistence type="inferred from homology"/>
<name>A0A1H0ET02_9HYPH</name>
<evidence type="ECO:0000313" key="10">
    <source>
        <dbReference type="Proteomes" id="UP000198793"/>
    </source>
</evidence>
<feature type="coiled-coil region" evidence="5">
    <location>
        <begin position="99"/>
        <end position="133"/>
    </location>
</feature>
<keyword evidence="2" id="KW-1043">Host membrane</keyword>
<sequence>MTNVSNQVSPSRIDTSAIDSMRDVARTGTQTPVGSGINGGDGTLPPPTPEAALAEFNSVMAAMGITMSTKSSEILIAEVAVSMRDTQSANEKGKIELDQKTMKGLLADQQAKIEEAERKQAEANEKKESASTADKIKLAFEWLGAAIAVAVAVVMIATGVGAVVGALLLAAALTAIVMAIDSTMKMTDENGLGMVGQGEMARGQSLKDAKKADMIFGITMAVAGAVFSIAGGGAGVANAAKQAVQAGVQAGRIVYDITGSALQATKAALSVSKDVFMASLKAGQASLELSMKITQKALDAAQDVTALGTSASNVASSIQRNQASIAEAGVKRAEGEAKEIDALMMQINDMLDQAFARLFAAGNQFSQMMDSIMEAKQDRAATLTNFKFRA</sequence>
<protein>
    <submittedName>
        <fullName evidence="9">Secretion system effector C (SseC) like family protein</fullName>
    </submittedName>
</protein>
<dbReference type="AlphaFoldDB" id="A0A1H0ET02"/>
<dbReference type="RefSeq" id="WP_090670169.1">
    <property type="nucleotide sequence ID" value="NZ_FNIT01000002.1"/>
</dbReference>
<evidence type="ECO:0000256" key="2">
    <source>
        <dbReference type="ARBA" id="ARBA00022870"/>
    </source>
</evidence>
<dbReference type="GO" id="GO:0033644">
    <property type="term" value="C:host cell membrane"/>
    <property type="evidence" value="ECO:0007669"/>
    <property type="project" value="UniProtKB-SubCell"/>
</dbReference>
<keyword evidence="3" id="KW-0843">Virulence</keyword>
<dbReference type="Pfam" id="PF04888">
    <property type="entry name" value="SseC"/>
    <property type="match status" value="1"/>
</dbReference>
<keyword evidence="7" id="KW-1133">Transmembrane helix</keyword>
<evidence type="ECO:0000256" key="4">
    <source>
        <dbReference type="ARBA" id="ARBA00035640"/>
    </source>
</evidence>